<name>A0A369AKI9_9FIRM</name>
<gene>
    <name evidence="3" type="ORF">DFR58_1349</name>
</gene>
<organism evidence="3 4">
    <name type="scientific">Anaerobacterium chartisolvens</name>
    <dbReference type="NCBI Taxonomy" id="1297424"/>
    <lineage>
        <taxon>Bacteria</taxon>
        <taxon>Bacillati</taxon>
        <taxon>Bacillota</taxon>
        <taxon>Clostridia</taxon>
        <taxon>Eubacteriales</taxon>
        <taxon>Oscillospiraceae</taxon>
        <taxon>Anaerobacterium</taxon>
    </lineage>
</organism>
<dbReference type="InterPro" id="IPR001482">
    <property type="entry name" value="T2SS/T4SS_dom"/>
</dbReference>
<reference evidence="3 4" key="1">
    <citation type="submission" date="2018-07" db="EMBL/GenBank/DDBJ databases">
        <title>Genomic Encyclopedia of Type Strains, Phase IV (KMG-IV): sequencing the most valuable type-strain genomes for metagenomic binning, comparative biology and taxonomic classification.</title>
        <authorList>
            <person name="Goeker M."/>
        </authorList>
    </citation>
    <scope>NUCLEOTIDE SEQUENCE [LARGE SCALE GENOMIC DNA]</scope>
    <source>
        <strain evidence="3 4">DSM 27016</strain>
    </source>
</reference>
<dbReference type="PANTHER" id="PTHR30486:SF15">
    <property type="entry name" value="TYPE II_IV SECRETION SYSTEM ATPASE"/>
    <property type="match status" value="1"/>
</dbReference>
<dbReference type="PANTHER" id="PTHR30486">
    <property type="entry name" value="TWITCHING MOTILITY PROTEIN PILT"/>
    <property type="match status" value="1"/>
</dbReference>
<dbReference type="InterPro" id="IPR050921">
    <property type="entry name" value="T4SS_GSP_E_ATPase"/>
</dbReference>
<evidence type="ECO:0000313" key="3">
    <source>
        <dbReference type="EMBL" id="RCX09605.1"/>
    </source>
</evidence>
<evidence type="ECO:0000313" key="4">
    <source>
        <dbReference type="Proteomes" id="UP000253034"/>
    </source>
</evidence>
<evidence type="ECO:0000256" key="1">
    <source>
        <dbReference type="ARBA" id="ARBA00006611"/>
    </source>
</evidence>
<dbReference type="InterPro" id="IPR027417">
    <property type="entry name" value="P-loop_NTPase"/>
</dbReference>
<sequence>MDASERSLLINDIRSAVSEGLDLKKDIKDDEIKEAIESEVFERARRRHLTASEKHDIISAVFNSMRRLDILQPILDDSSITEIMVNGTRGIFIEKEGRLIKLEARFEDMGRLEDVIQSIVSKVNRMVNQASPIVDARLKDGSRVNVVLPPISLDGPVITIRKFPDKPISMKQLIEYGSITYDAAEFLKKMVAAKYNIFISGGTGSGKTTFLNALSSFISSDERIITIEDSAELQITGIDNIVRLETRNANTEGKGEISIRDLIRTALRMRPERIIVGEVRGAEAIDMLTAMNTGHDGSLSTGHANSTRDMLKRLETMVMSGAMMPAESIRQQISSAIDIVIHLSRLRDRTRRVVEISEVGDCEEGKVVLNPLFIFKEEGQAPGNDIMGALKRTGNKMTRLNKLTMAGMGTEYPQGVV</sequence>
<protein>
    <submittedName>
        <fullName evidence="3">Pilus assembly protein CpaF</fullName>
    </submittedName>
</protein>
<dbReference type="RefSeq" id="WP_114299750.1">
    <property type="nucleotide sequence ID" value="NZ_QPJT01000034.1"/>
</dbReference>
<feature type="domain" description="Bacterial type II secretion system protein E" evidence="2">
    <location>
        <begin position="71"/>
        <end position="350"/>
    </location>
</feature>
<accession>A0A369AKI9</accession>
<dbReference type="CDD" id="cd01130">
    <property type="entry name" value="VirB11-like_ATPase"/>
    <property type="match status" value="1"/>
</dbReference>
<keyword evidence="4" id="KW-1185">Reference proteome</keyword>
<comment type="similarity">
    <text evidence="1">Belongs to the GSP E family.</text>
</comment>
<dbReference type="AlphaFoldDB" id="A0A369AKI9"/>
<dbReference type="GO" id="GO:0016887">
    <property type="term" value="F:ATP hydrolysis activity"/>
    <property type="evidence" value="ECO:0007669"/>
    <property type="project" value="InterPro"/>
</dbReference>
<dbReference type="OrthoDB" id="9810761at2"/>
<dbReference type="Gene3D" id="3.30.450.380">
    <property type="match status" value="1"/>
</dbReference>
<dbReference type="EMBL" id="QPJT01000034">
    <property type="protein sequence ID" value="RCX09605.1"/>
    <property type="molecule type" value="Genomic_DNA"/>
</dbReference>
<dbReference type="Proteomes" id="UP000253034">
    <property type="component" value="Unassembled WGS sequence"/>
</dbReference>
<evidence type="ECO:0000259" key="2">
    <source>
        <dbReference type="Pfam" id="PF00437"/>
    </source>
</evidence>
<dbReference type="SUPFAM" id="SSF52540">
    <property type="entry name" value="P-loop containing nucleoside triphosphate hydrolases"/>
    <property type="match status" value="1"/>
</dbReference>
<comment type="caution">
    <text evidence="3">The sequence shown here is derived from an EMBL/GenBank/DDBJ whole genome shotgun (WGS) entry which is preliminary data.</text>
</comment>
<dbReference type="Pfam" id="PF00437">
    <property type="entry name" value="T2SSE"/>
    <property type="match status" value="1"/>
</dbReference>
<proteinExistence type="inferred from homology"/>
<dbReference type="Gene3D" id="3.40.50.300">
    <property type="entry name" value="P-loop containing nucleotide triphosphate hydrolases"/>
    <property type="match status" value="1"/>
</dbReference>